<dbReference type="PROSITE" id="PS50859">
    <property type="entry name" value="LONGIN"/>
    <property type="match status" value="1"/>
</dbReference>
<dbReference type="InterPro" id="IPR010908">
    <property type="entry name" value="Longin_dom"/>
</dbReference>
<dbReference type="Pfam" id="PF00957">
    <property type="entry name" value="Synaptobrevin"/>
    <property type="match status" value="1"/>
</dbReference>
<dbReference type="SUPFAM" id="SSF64356">
    <property type="entry name" value="SNARE-like"/>
    <property type="match status" value="1"/>
</dbReference>
<evidence type="ECO:0000256" key="9">
    <source>
        <dbReference type="ARBA" id="ARBA00037803"/>
    </source>
</evidence>
<dbReference type="GO" id="GO:0016192">
    <property type="term" value="P:vesicle-mediated transport"/>
    <property type="evidence" value="ECO:0007669"/>
    <property type="project" value="InterPro"/>
</dbReference>
<evidence type="ECO:0000259" key="18">
    <source>
        <dbReference type="PROSITE" id="PS50892"/>
    </source>
</evidence>
<dbReference type="KEGG" id="foc:113218269"/>
<dbReference type="InterPro" id="IPR001388">
    <property type="entry name" value="Synaptobrevin-like"/>
</dbReference>
<evidence type="ECO:0000256" key="14">
    <source>
        <dbReference type="ARBA" id="ARBA00042194"/>
    </source>
</evidence>
<keyword evidence="6 16" id="KW-1133">Transmembrane helix</keyword>
<evidence type="ECO:0000256" key="5">
    <source>
        <dbReference type="ARBA" id="ARBA00022927"/>
    </source>
</evidence>
<keyword evidence="5" id="KW-0653">Protein transport</keyword>
<evidence type="ECO:0000256" key="2">
    <source>
        <dbReference type="ARBA" id="ARBA00008025"/>
    </source>
</evidence>
<keyword evidence="7 16" id="KW-0472">Membrane</keyword>
<dbReference type="GO" id="GO:0005794">
    <property type="term" value="C:Golgi apparatus"/>
    <property type="evidence" value="ECO:0007669"/>
    <property type="project" value="UniProtKB-SubCell"/>
</dbReference>
<keyword evidence="15" id="KW-0175">Coiled coil</keyword>
<evidence type="ECO:0000256" key="12">
    <source>
        <dbReference type="ARBA" id="ARBA00037875"/>
    </source>
</evidence>
<dbReference type="SUPFAM" id="SSF58038">
    <property type="entry name" value="SNARE fusion complex"/>
    <property type="match status" value="1"/>
</dbReference>
<dbReference type="AlphaFoldDB" id="A0A6J1TS50"/>
<feature type="transmembrane region" description="Helical" evidence="16">
    <location>
        <begin position="202"/>
        <end position="225"/>
    </location>
</feature>
<evidence type="ECO:0000256" key="1">
    <source>
        <dbReference type="ARBA" id="ARBA00004163"/>
    </source>
</evidence>
<dbReference type="GO" id="GO:0031902">
    <property type="term" value="C:late endosome membrane"/>
    <property type="evidence" value="ECO:0007669"/>
    <property type="project" value="UniProtKB-SubCell"/>
</dbReference>
<dbReference type="GO" id="GO:0005789">
    <property type="term" value="C:endoplasmic reticulum membrane"/>
    <property type="evidence" value="ECO:0007669"/>
    <property type="project" value="UniProtKB-SubCell"/>
</dbReference>
<evidence type="ECO:0000256" key="6">
    <source>
        <dbReference type="ARBA" id="ARBA00022989"/>
    </source>
</evidence>
<dbReference type="FunFam" id="1.20.5.110:FF:000004">
    <property type="entry name" value="Vesicle-associated membrane protein 7"/>
    <property type="match status" value="1"/>
</dbReference>
<reference evidence="20" key="1">
    <citation type="submission" date="2025-08" db="UniProtKB">
        <authorList>
            <consortium name="RefSeq"/>
        </authorList>
    </citation>
    <scope>IDENTIFICATION</scope>
    <source>
        <tissue evidence="20">Whole organism</tissue>
    </source>
</reference>
<dbReference type="Gene3D" id="3.30.450.50">
    <property type="entry name" value="Longin domain"/>
    <property type="match status" value="1"/>
</dbReference>
<dbReference type="GO" id="GO:0015031">
    <property type="term" value="P:protein transport"/>
    <property type="evidence" value="ECO:0007669"/>
    <property type="project" value="UniProtKB-KW"/>
</dbReference>
<dbReference type="PANTHER" id="PTHR21136">
    <property type="entry name" value="SNARE PROTEINS"/>
    <property type="match status" value="1"/>
</dbReference>
<evidence type="ECO:0000256" key="10">
    <source>
        <dbReference type="ARBA" id="ARBA00037845"/>
    </source>
</evidence>
<evidence type="ECO:0000256" key="16">
    <source>
        <dbReference type="SAM" id="Phobius"/>
    </source>
</evidence>
<evidence type="ECO:0000256" key="15">
    <source>
        <dbReference type="PROSITE-ProRule" id="PRU00290"/>
    </source>
</evidence>
<dbReference type="GO" id="GO:0030670">
    <property type="term" value="C:phagocytic vesicle membrane"/>
    <property type="evidence" value="ECO:0007669"/>
    <property type="project" value="UniProtKB-SubCell"/>
</dbReference>
<proteinExistence type="inferred from homology"/>
<dbReference type="PRINTS" id="PR00219">
    <property type="entry name" value="SYNAPTOBREVN"/>
</dbReference>
<evidence type="ECO:0000259" key="17">
    <source>
        <dbReference type="PROSITE" id="PS50859"/>
    </source>
</evidence>
<dbReference type="InterPro" id="IPR051097">
    <property type="entry name" value="Synaptobrevin-like_transport"/>
</dbReference>
<evidence type="ECO:0000256" key="3">
    <source>
        <dbReference type="ARBA" id="ARBA00022448"/>
    </source>
</evidence>
<dbReference type="Gene3D" id="1.20.5.110">
    <property type="match status" value="1"/>
</dbReference>
<name>A0A6J1TS50_FRAOC</name>
<comment type="subcellular location">
    <subcellularLocation>
        <location evidence="12">Cytoplasmic vesicle</location>
        <location evidence="12">Phagosome membrane</location>
        <topology evidence="12">Single-pass type IV membrane protein</topology>
    </subcellularLocation>
    <subcellularLocation>
        <location evidence="9">Cytoplasmic vesicle</location>
        <location evidence="9">Secretory vesicle membrane</location>
        <topology evidence="9">Single-pass type IV membrane protein</topology>
    </subcellularLocation>
    <subcellularLocation>
        <location evidence="1">Endoplasmic reticulum membrane</location>
        <topology evidence="1">Single-pass type IV membrane protein</topology>
    </subcellularLocation>
    <subcellularLocation>
        <location evidence="8">Golgi apparatus</location>
        <location evidence="8">trans-Golgi network membrane</location>
        <topology evidence="8">Single-pass type IV membrane protein</topology>
    </subcellularLocation>
    <subcellularLocation>
        <location evidence="10">Late endosome membrane</location>
        <topology evidence="10">Single-pass type IV membrane protein</topology>
    </subcellularLocation>
    <subcellularLocation>
        <location evidence="11">Lysosome membrane</location>
        <topology evidence="11">Single-pass type IV membrane protein</topology>
    </subcellularLocation>
</comment>
<evidence type="ECO:0000256" key="11">
    <source>
        <dbReference type="ARBA" id="ARBA00037863"/>
    </source>
</evidence>
<evidence type="ECO:0000256" key="13">
    <source>
        <dbReference type="ARBA" id="ARBA00039269"/>
    </source>
</evidence>
<dbReference type="PANTHER" id="PTHR21136:SF168">
    <property type="entry name" value="VESICLE-ASSOCIATED MEMBRANE PROTEIN 9"/>
    <property type="match status" value="1"/>
</dbReference>
<dbReference type="InterPro" id="IPR042855">
    <property type="entry name" value="V_SNARE_CC"/>
</dbReference>
<evidence type="ECO:0000313" key="20">
    <source>
        <dbReference type="RefSeq" id="XP_026294325.1"/>
    </source>
</evidence>
<keyword evidence="4 16" id="KW-0812">Transmembrane</keyword>
<evidence type="ECO:0000256" key="7">
    <source>
        <dbReference type="ARBA" id="ARBA00023136"/>
    </source>
</evidence>
<dbReference type="GO" id="GO:0005765">
    <property type="term" value="C:lysosomal membrane"/>
    <property type="evidence" value="ECO:0007669"/>
    <property type="project" value="UniProtKB-SubCell"/>
</dbReference>
<dbReference type="Proteomes" id="UP000504606">
    <property type="component" value="Unplaced"/>
</dbReference>
<sequence length="227" mass="26331">MARQPRLKIIYSAILNRDITLVSHQDDDSVDLNATLKEVKESIKNLEQSSFEQKLTFPMDSLQVHVVADKGIIYLCITTRTESQYLPFAFLLRVRDTFSEQPSLISRSYRAGEDEFDRDFRPVLVQILDDFNSGRADKLSQVEEQIEDVKQIMIHNVERVMNRGERLDDLLSKTEELESQGQDFRREARAVFVQSRCRNLKMWIVIVILFLIFVTVVVLFATGVIKS</sequence>
<evidence type="ECO:0000313" key="19">
    <source>
        <dbReference type="Proteomes" id="UP000504606"/>
    </source>
</evidence>
<dbReference type="Pfam" id="PF13774">
    <property type="entry name" value="Longin"/>
    <property type="match status" value="1"/>
</dbReference>
<dbReference type="PROSITE" id="PS50892">
    <property type="entry name" value="V_SNARE"/>
    <property type="match status" value="1"/>
</dbReference>
<gene>
    <name evidence="20" type="primary">LOC113218269</name>
</gene>
<dbReference type="GeneID" id="113218269"/>
<organism evidence="19 20">
    <name type="scientific">Frankliniella occidentalis</name>
    <name type="common">Western flower thrips</name>
    <name type="synonym">Euthrips occidentalis</name>
    <dbReference type="NCBI Taxonomy" id="133901"/>
    <lineage>
        <taxon>Eukaryota</taxon>
        <taxon>Metazoa</taxon>
        <taxon>Ecdysozoa</taxon>
        <taxon>Arthropoda</taxon>
        <taxon>Hexapoda</taxon>
        <taxon>Insecta</taxon>
        <taxon>Pterygota</taxon>
        <taxon>Neoptera</taxon>
        <taxon>Paraneoptera</taxon>
        <taxon>Thysanoptera</taxon>
        <taxon>Terebrantia</taxon>
        <taxon>Thripoidea</taxon>
        <taxon>Thripidae</taxon>
        <taxon>Frankliniella</taxon>
    </lineage>
</organism>
<accession>A0A6J1TS50</accession>
<dbReference type="CDD" id="cd14824">
    <property type="entry name" value="Longin"/>
    <property type="match status" value="1"/>
</dbReference>
<feature type="domain" description="Longin" evidence="17">
    <location>
        <begin position="1"/>
        <end position="124"/>
    </location>
</feature>
<protein>
    <recommendedName>
        <fullName evidence="13">Vesicle-associated membrane protein 7</fullName>
    </recommendedName>
    <alternativeName>
        <fullName evidence="14">Synaptobrevin-like protein 1</fullName>
    </alternativeName>
</protein>
<dbReference type="CDD" id="cd15843">
    <property type="entry name" value="R-SNARE"/>
    <property type="match status" value="1"/>
</dbReference>
<feature type="domain" description="V-SNARE coiled-coil homology" evidence="18">
    <location>
        <begin position="138"/>
        <end position="198"/>
    </location>
</feature>
<dbReference type="RefSeq" id="XP_026294325.1">
    <property type="nucleotide sequence ID" value="XM_026438540.2"/>
</dbReference>
<dbReference type="OrthoDB" id="190375at2759"/>
<dbReference type="InterPro" id="IPR011012">
    <property type="entry name" value="Longin-like_dom_sf"/>
</dbReference>
<comment type="similarity">
    <text evidence="2">Belongs to the synaptobrevin family.</text>
</comment>
<evidence type="ECO:0000256" key="4">
    <source>
        <dbReference type="ARBA" id="ARBA00022692"/>
    </source>
</evidence>
<dbReference type="SMART" id="SM01270">
    <property type="entry name" value="Longin"/>
    <property type="match status" value="1"/>
</dbReference>
<keyword evidence="19" id="KW-1185">Reference proteome</keyword>
<evidence type="ECO:0000256" key="8">
    <source>
        <dbReference type="ARBA" id="ARBA00037801"/>
    </source>
</evidence>
<keyword evidence="3" id="KW-0813">Transport</keyword>
<dbReference type="GO" id="GO:0030658">
    <property type="term" value="C:transport vesicle membrane"/>
    <property type="evidence" value="ECO:0007669"/>
    <property type="project" value="UniProtKB-SubCell"/>
</dbReference>